<proteinExistence type="predicted"/>
<sequence>MKYDNEHPLSPEDPLYHEATALGMSLVAIRKACDKPNPSFYAIGSPEWLAATDDFARDILRVLGVDIGPSEAFEDA</sequence>
<evidence type="ECO:0000313" key="2">
    <source>
        <dbReference type="Proteomes" id="UP000027466"/>
    </source>
</evidence>
<gene>
    <name evidence="1" type="ORF">BG61_39870</name>
</gene>
<dbReference type="EMBL" id="JFHC01000088">
    <property type="protein sequence ID" value="KDR38491.1"/>
    <property type="molecule type" value="Genomic_DNA"/>
</dbReference>
<protein>
    <submittedName>
        <fullName evidence="1">Uncharacterized protein</fullName>
    </submittedName>
</protein>
<dbReference type="AlphaFoldDB" id="A0A069PMG6"/>
<name>A0A069PMG6_9BURK</name>
<organism evidence="1 2">
    <name type="scientific">Caballeronia glathei</name>
    <dbReference type="NCBI Taxonomy" id="60547"/>
    <lineage>
        <taxon>Bacteria</taxon>
        <taxon>Pseudomonadati</taxon>
        <taxon>Pseudomonadota</taxon>
        <taxon>Betaproteobacteria</taxon>
        <taxon>Burkholderiales</taxon>
        <taxon>Burkholderiaceae</taxon>
        <taxon>Caballeronia</taxon>
    </lineage>
</organism>
<dbReference type="RefSeq" id="WP_035931919.1">
    <property type="nucleotide sequence ID" value="NZ_CADFFX010000056.1"/>
</dbReference>
<accession>A0A069PMG6</accession>
<keyword evidence="2" id="KW-1185">Reference proteome</keyword>
<evidence type="ECO:0000313" key="1">
    <source>
        <dbReference type="EMBL" id="KDR38491.1"/>
    </source>
</evidence>
<comment type="caution">
    <text evidence="1">The sequence shown here is derived from an EMBL/GenBank/DDBJ whole genome shotgun (WGS) entry which is preliminary data.</text>
</comment>
<dbReference type="Proteomes" id="UP000027466">
    <property type="component" value="Unassembled WGS sequence"/>
</dbReference>
<reference evidence="1 2" key="1">
    <citation type="submission" date="2014-03" db="EMBL/GenBank/DDBJ databases">
        <title>Draft Genome Sequences of Four Burkholderia Strains.</title>
        <authorList>
            <person name="Liu X.Y."/>
            <person name="Li C.X."/>
            <person name="Xu J.H."/>
        </authorList>
    </citation>
    <scope>NUCLEOTIDE SEQUENCE [LARGE SCALE GENOMIC DNA]</scope>
    <source>
        <strain evidence="1 2">DSM 50014</strain>
    </source>
</reference>